<gene>
    <name evidence="17" type="primary">ribD</name>
    <name evidence="17" type="ORF">EIP75_21270</name>
</gene>
<feature type="binding site" evidence="14">
    <location>
        <position position="164"/>
    </location>
    <ligand>
        <name>NADP(+)</name>
        <dbReference type="ChEBI" id="CHEBI:58349"/>
    </ligand>
</feature>
<dbReference type="NCBIfam" id="TIGR00227">
    <property type="entry name" value="ribD_Cterm"/>
    <property type="match status" value="1"/>
</dbReference>
<comment type="cofactor">
    <cofactor evidence="12 15">
        <name>Zn(2+)</name>
        <dbReference type="ChEBI" id="CHEBI:29105"/>
    </cofactor>
    <text evidence="12 15">Binds 1 zinc ion.</text>
</comment>
<comment type="similarity">
    <text evidence="4 12">In the N-terminal section; belongs to the cytidine and deoxycytidylate deaminase family.</text>
</comment>
<feature type="binding site" evidence="14">
    <location>
        <position position="214"/>
    </location>
    <ligand>
        <name>substrate</name>
    </ligand>
</feature>
<dbReference type="RefSeq" id="WP_125245234.1">
    <property type="nucleotide sequence ID" value="NZ_RSED01000025.1"/>
</dbReference>
<dbReference type="Gene3D" id="3.40.430.10">
    <property type="entry name" value="Dihydrofolate Reductase, subunit A"/>
    <property type="match status" value="1"/>
</dbReference>
<comment type="catalytic activity">
    <reaction evidence="12">
        <text>2,5-diamino-6-hydroxy-4-(5-phosphoribosylamino)-pyrimidine + H2O + H(+) = 5-amino-6-(5-phospho-D-ribosylamino)uracil + NH4(+)</text>
        <dbReference type="Rhea" id="RHEA:21868"/>
        <dbReference type="ChEBI" id="CHEBI:15377"/>
        <dbReference type="ChEBI" id="CHEBI:15378"/>
        <dbReference type="ChEBI" id="CHEBI:28938"/>
        <dbReference type="ChEBI" id="CHEBI:58453"/>
        <dbReference type="ChEBI" id="CHEBI:58614"/>
        <dbReference type="EC" id="3.5.4.26"/>
    </reaction>
</comment>
<feature type="binding site" evidence="15">
    <location>
        <position position="53"/>
    </location>
    <ligand>
        <name>Zn(2+)</name>
        <dbReference type="ChEBI" id="CHEBI:29105"/>
        <note>catalytic</note>
    </ligand>
</feature>
<dbReference type="GO" id="GO:0050661">
    <property type="term" value="F:NADP binding"/>
    <property type="evidence" value="ECO:0007669"/>
    <property type="project" value="InterPro"/>
</dbReference>
<proteinExistence type="inferred from homology"/>
<dbReference type="InterPro" id="IPR024072">
    <property type="entry name" value="DHFR-like_dom_sf"/>
</dbReference>
<dbReference type="EMBL" id="RSED01000025">
    <property type="protein sequence ID" value="RRS02324.1"/>
    <property type="molecule type" value="Genomic_DNA"/>
</dbReference>
<feature type="binding site" evidence="14">
    <location>
        <position position="180"/>
    </location>
    <ligand>
        <name>NADP(+)</name>
        <dbReference type="ChEBI" id="CHEBI:58349"/>
    </ligand>
</feature>
<keyword evidence="9 12" id="KW-0521">NADP</keyword>
<dbReference type="InterPro" id="IPR004794">
    <property type="entry name" value="Eubact_RibD"/>
</dbReference>
<protein>
    <recommendedName>
        <fullName evidence="12">Riboflavin biosynthesis protein RibD</fullName>
    </recommendedName>
    <domain>
        <recommendedName>
            <fullName evidence="12">Diaminohydroxyphosphoribosylaminopyrimidine deaminase</fullName>
            <shortName evidence="12">DRAP deaminase</shortName>
            <ecNumber evidence="12">3.5.4.26</ecNumber>
        </recommendedName>
        <alternativeName>
            <fullName evidence="12">Riboflavin-specific deaminase</fullName>
        </alternativeName>
    </domain>
    <domain>
        <recommendedName>
            <fullName evidence="12">5-amino-6-(5-phosphoribosylamino)uracil reductase</fullName>
            <ecNumber evidence="12">1.1.1.193</ecNumber>
        </recommendedName>
        <alternativeName>
            <fullName evidence="12">HTP reductase</fullName>
        </alternativeName>
    </domain>
</protein>
<comment type="caution">
    <text evidence="17">The sequence shown here is derived from an EMBL/GenBank/DDBJ whole genome shotgun (WGS) entry which is preliminary data.</text>
</comment>
<dbReference type="PROSITE" id="PS51747">
    <property type="entry name" value="CYT_DCMP_DEAMINASES_2"/>
    <property type="match status" value="1"/>
</dbReference>
<feature type="binding site" evidence="14">
    <location>
        <begin position="313"/>
        <end position="319"/>
    </location>
    <ligand>
        <name>NADP(+)</name>
        <dbReference type="ChEBI" id="CHEBI:58349"/>
    </ligand>
</feature>
<dbReference type="SUPFAM" id="SSF53927">
    <property type="entry name" value="Cytidine deaminase-like"/>
    <property type="match status" value="1"/>
</dbReference>
<dbReference type="PANTHER" id="PTHR38011">
    <property type="entry name" value="DIHYDROFOLATE REDUCTASE FAMILY PROTEIN (AFU_ORTHOLOGUE AFUA_8G06820)"/>
    <property type="match status" value="1"/>
</dbReference>
<feature type="binding site" evidence="14">
    <location>
        <position position="232"/>
    </location>
    <ligand>
        <name>NADP(+)</name>
        <dbReference type="ChEBI" id="CHEBI:58349"/>
    </ligand>
</feature>
<evidence type="ECO:0000256" key="12">
    <source>
        <dbReference type="PIRNR" id="PIRNR006769"/>
    </source>
</evidence>
<dbReference type="CDD" id="cd01284">
    <property type="entry name" value="Riboflavin_deaminase-reductase"/>
    <property type="match status" value="1"/>
</dbReference>
<feature type="binding site" evidence="15">
    <location>
        <position position="90"/>
    </location>
    <ligand>
        <name>Zn(2+)</name>
        <dbReference type="ChEBI" id="CHEBI:29105"/>
        <note>catalytic</note>
    </ligand>
</feature>
<dbReference type="EC" id="1.1.1.193" evidence="12"/>
<comment type="pathway">
    <text evidence="3 12">Cofactor biosynthesis; riboflavin biosynthesis; 5-amino-6-(D-ribitylamino)uracil from GTP: step 3/4.</text>
</comment>
<evidence type="ECO:0000256" key="3">
    <source>
        <dbReference type="ARBA" id="ARBA00004910"/>
    </source>
</evidence>
<feature type="binding site" evidence="14">
    <location>
        <position position="311"/>
    </location>
    <ligand>
        <name>substrate</name>
    </ligand>
</feature>
<evidence type="ECO:0000256" key="2">
    <source>
        <dbReference type="ARBA" id="ARBA00004882"/>
    </source>
</evidence>
<evidence type="ECO:0000256" key="10">
    <source>
        <dbReference type="ARBA" id="ARBA00023002"/>
    </source>
</evidence>
<evidence type="ECO:0000256" key="9">
    <source>
        <dbReference type="ARBA" id="ARBA00022857"/>
    </source>
</evidence>
<keyword evidence="6 12" id="KW-0686">Riboflavin biosynthesis</keyword>
<dbReference type="Pfam" id="PF00383">
    <property type="entry name" value="dCMP_cyt_deam_1"/>
    <property type="match status" value="1"/>
</dbReference>
<keyword evidence="7 12" id="KW-0479">Metal-binding</keyword>
<dbReference type="GO" id="GO:0008835">
    <property type="term" value="F:diaminohydroxyphosphoribosylaminopyrimidine deaminase activity"/>
    <property type="evidence" value="ECO:0007669"/>
    <property type="project" value="UniProtKB-EC"/>
</dbReference>
<name>A0A3R8T261_9BURK</name>
<dbReference type="GO" id="GO:0008270">
    <property type="term" value="F:zinc ion binding"/>
    <property type="evidence" value="ECO:0007669"/>
    <property type="project" value="InterPro"/>
</dbReference>
<dbReference type="InterPro" id="IPR050765">
    <property type="entry name" value="Riboflavin_Biosynth_HTPR"/>
</dbReference>
<organism evidence="17 18">
    <name type="scientific">Aquabacterium soli</name>
    <dbReference type="NCBI Taxonomy" id="2493092"/>
    <lineage>
        <taxon>Bacteria</taxon>
        <taxon>Pseudomonadati</taxon>
        <taxon>Pseudomonadota</taxon>
        <taxon>Betaproteobacteria</taxon>
        <taxon>Burkholderiales</taxon>
        <taxon>Aquabacterium</taxon>
    </lineage>
</organism>
<evidence type="ECO:0000256" key="11">
    <source>
        <dbReference type="ARBA" id="ARBA00023268"/>
    </source>
</evidence>
<evidence type="ECO:0000313" key="18">
    <source>
        <dbReference type="Proteomes" id="UP000269265"/>
    </source>
</evidence>
<keyword evidence="12 17" id="KW-0378">Hydrolase</keyword>
<feature type="binding site" evidence="14">
    <location>
        <position position="217"/>
    </location>
    <ligand>
        <name>substrate</name>
    </ligand>
</feature>
<feature type="active site" description="Proton donor" evidence="13">
    <location>
        <position position="55"/>
    </location>
</feature>
<dbReference type="NCBIfam" id="TIGR00326">
    <property type="entry name" value="eubact_ribD"/>
    <property type="match status" value="1"/>
</dbReference>
<dbReference type="InterPro" id="IPR002734">
    <property type="entry name" value="RibDG_C"/>
</dbReference>
<dbReference type="OrthoDB" id="9800865at2"/>
<reference evidence="17 18" key="1">
    <citation type="submission" date="2018-12" db="EMBL/GenBank/DDBJ databases">
        <title>The whole draft genome of Aquabacterium sp. SJQ9.</title>
        <authorList>
            <person name="Sun L."/>
            <person name="Gao X."/>
            <person name="Chen W."/>
            <person name="Huang K."/>
        </authorList>
    </citation>
    <scope>NUCLEOTIDE SEQUENCE [LARGE SCALE GENOMIC DNA]</scope>
    <source>
        <strain evidence="17 18">SJQ9</strain>
    </source>
</reference>
<dbReference type="GO" id="GO:0008703">
    <property type="term" value="F:5-amino-6-(5-phosphoribosylamino)uracil reductase activity"/>
    <property type="evidence" value="ECO:0007669"/>
    <property type="project" value="UniProtKB-EC"/>
</dbReference>
<dbReference type="EC" id="3.5.4.26" evidence="12"/>
<evidence type="ECO:0000313" key="17">
    <source>
        <dbReference type="EMBL" id="RRS02324.1"/>
    </source>
</evidence>
<keyword evidence="11" id="KW-0511">Multifunctional enzyme</keyword>
<comment type="similarity">
    <text evidence="5 12">In the C-terminal section; belongs to the HTP reductase family.</text>
</comment>
<feature type="binding site" evidence="15">
    <location>
        <position position="81"/>
    </location>
    <ligand>
        <name>Zn(2+)</name>
        <dbReference type="ChEBI" id="CHEBI:29105"/>
        <note>catalytic</note>
    </ligand>
</feature>
<dbReference type="AlphaFoldDB" id="A0A3R8T261"/>
<comment type="catalytic activity">
    <reaction evidence="12">
        <text>5-amino-6-(5-phospho-D-ribitylamino)uracil + NADP(+) = 5-amino-6-(5-phospho-D-ribosylamino)uracil + NADPH + H(+)</text>
        <dbReference type="Rhea" id="RHEA:17845"/>
        <dbReference type="ChEBI" id="CHEBI:15378"/>
        <dbReference type="ChEBI" id="CHEBI:57783"/>
        <dbReference type="ChEBI" id="CHEBI:58349"/>
        <dbReference type="ChEBI" id="CHEBI:58421"/>
        <dbReference type="ChEBI" id="CHEBI:58453"/>
        <dbReference type="EC" id="1.1.1.193"/>
    </reaction>
</comment>
<evidence type="ECO:0000256" key="4">
    <source>
        <dbReference type="ARBA" id="ARBA00005259"/>
    </source>
</evidence>
<dbReference type="InterPro" id="IPR016193">
    <property type="entry name" value="Cytidine_deaminase-like"/>
</dbReference>
<dbReference type="GO" id="GO:0009231">
    <property type="term" value="P:riboflavin biosynthetic process"/>
    <property type="evidence" value="ECO:0007669"/>
    <property type="project" value="UniProtKB-UniPathway"/>
</dbReference>
<keyword evidence="10 12" id="KW-0560">Oxidoreductase</keyword>
<keyword evidence="18" id="KW-1185">Reference proteome</keyword>
<dbReference type="Gene3D" id="3.40.140.10">
    <property type="entry name" value="Cytidine Deaminase, domain 2"/>
    <property type="match status" value="1"/>
</dbReference>
<dbReference type="Pfam" id="PF01872">
    <property type="entry name" value="RibD_C"/>
    <property type="match status" value="1"/>
</dbReference>
<evidence type="ECO:0000256" key="6">
    <source>
        <dbReference type="ARBA" id="ARBA00022619"/>
    </source>
</evidence>
<accession>A0A3R8T261</accession>
<dbReference type="Proteomes" id="UP000269265">
    <property type="component" value="Unassembled WGS sequence"/>
</dbReference>
<dbReference type="InterPro" id="IPR002125">
    <property type="entry name" value="CMP_dCMP_dom"/>
</dbReference>
<feature type="binding site" evidence="14">
    <location>
        <position position="178"/>
    </location>
    <ligand>
        <name>substrate</name>
    </ligand>
</feature>
<feature type="binding site" evidence="14">
    <location>
        <position position="210"/>
    </location>
    <ligand>
        <name>NADP(+)</name>
        <dbReference type="ChEBI" id="CHEBI:58349"/>
    </ligand>
</feature>
<comment type="function">
    <text evidence="1 12">Converts 2,5-diamino-6-(ribosylamino)-4(3h)-pyrimidinone 5'-phosphate into 5-amino-6-(ribosylamino)-2,4(1h,3h)-pyrimidinedione 5'-phosphate.</text>
</comment>
<evidence type="ECO:0000256" key="1">
    <source>
        <dbReference type="ARBA" id="ARBA00002151"/>
    </source>
</evidence>
<evidence type="ECO:0000256" key="7">
    <source>
        <dbReference type="ARBA" id="ARBA00022723"/>
    </source>
</evidence>
<feature type="domain" description="CMP/dCMP-type deaminase" evidence="16">
    <location>
        <begin position="8"/>
        <end position="129"/>
    </location>
</feature>
<evidence type="ECO:0000256" key="15">
    <source>
        <dbReference type="PIRSR" id="PIRSR006769-3"/>
    </source>
</evidence>
<keyword evidence="8 12" id="KW-0862">Zinc</keyword>
<feature type="binding site" evidence="14">
    <location>
        <position position="206"/>
    </location>
    <ligand>
        <name>substrate</name>
    </ligand>
</feature>
<dbReference type="PROSITE" id="PS00903">
    <property type="entry name" value="CYT_DCMP_DEAMINASES_1"/>
    <property type="match status" value="1"/>
</dbReference>
<feature type="binding site" evidence="14">
    <location>
        <position position="194"/>
    </location>
    <ligand>
        <name>substrate</name>
    </ligand>
</feature>
<dbReference type="InterPro" id="IPR011549">
    <property type="entry name" value="RibD_C"/>
</dbReference>
<evidence type="ECO:0000256" key="8">
    <source>
        <dbReference type="ARBA" id="ARBA00022833"/>
    </source>
</evidence>
<evidence type="ECO:0000256" key="13">
    <source>
        <dbReference type="PIRSR" id="PIRSR006769-1"/>
    </source>
</evidence>
<sequence>MVREGGETWDQALALASRAVALSDPNPRVGCVIVSQAGALLGQGHTQQAGGPHAEVMALRDAQSKGHDLRGATAYVTLEPCAHHGRTPPCADALVAAGLGKVLVALADPNPLVAGQGVARLRSGGVAVEVLPPGHAVAQAARELNIGFLSRMVRKRPWVRLKVAASLDGRTALPDGRSQWITGEAARADGHAWRARATAVLTGIGTVLDDNPRLDVRAMPVARQPWRVVLDSRWRTPPDAALMGVKPDDVTVIGLTGTQTDDAETAARCAALIAKGVHVIDLPAGPGLDRIDLGETLAYLARRGVNELHVEAGARLNAAFIEGGWVDELLVYLAPSVIGPGLPFADLGLLPDLTAAPRFEWRDVARVGDDLRLIARQAGADQF</sequence>
<dbReference type="UniPathway" id="UPA00275">
    <property type="reaction ID" value="UER00401"/>
</dbReference>
<dbReference type="SUPFAM" id="SSF53597">
    <property type="entry name" value="Dihydrofolate reductase-like"/>
    <property type="match status" value="1"/>
</dbReference>
<comment type="pathway">
    <text evidence="2 12">Cofactor biosynthesis; riboflavin biosynthesis; 5-amino-6-(D-ribitylamino)uracil from GTP: step 2/4.</text>
</comment>
<dbReference type="PANTHER" id="PTHR38011:SF7">
    <property type="entry name" value="2,5-DIAMINO-6-RIBOSYLAMINO-4(3H)-PYRIMIDINONE 5'-PHOSPHATE REDUCTASE"/>
    <property type="match status" value="1"/>
</dbReference>
<evidence type="ECO:0000256" key="5">
    <source>
        <dbReference type="ARBA" id="ARBA00007417"/>
    </source>
</evidence>
<dbReference type="InterPro" id="IPR016192">
    <property type="entry name" value="APOBEC/CMP_deaminase_Zn-bd"/>
</dbReference>
<evidence type="ECO:0000259" key="16">
    <source>
        <dbReference type="PROSITE" id="PS51747"/>
    </source>
</evidence>
<dbReference type="PIRSF" id="PIRSF006769">
    <property type="entry name" value="RibD"/>
    <property type="match status" value="1"/>
</dbReference>
<evidence type="ECO:0000256" key="14">
    <source>
        <dbReference type="PIRSR" id="PIRSR006769-2"/>
    </source>
</evidence>